<dbReference type="EMBL" id="RBXB01000002">
    <property type="protein sequence ID" value="RKS97934.1"/>
    <property type="molecule type" value="Genomic_DNA"/>
</dbReference>
<evidence type="ECO:0000313" key="2">
    <source>
        <dbReference type="Proteomes" id="UP000272428"/>
    </source>
</evidence>
<comment type="caution">
    <text evidence="1">The sequence shown here is derived from an EMBL/GenBank/DDBJ whole genome shotgun (WGS) entry which is preliminary data.</text>
</comment>
<gene>
    <name evidence="1" type="ORF">BCF58_2068</name>
</gene>
<accession>A0A495SDG9</accession>
<proteinExistence type="predicted"/>
<keyword evidence="2" id="KW-1185">Reference proteome</keyword>
<protein>
    <submittedName>
        <fullName evidence="1">Uncharacterized protein</fullName>
    </submittedName>
</protein>
<dbReference type="AlphaFoldDB" id="A0A495SDG9"/>
<sequence>MRTIINLIFIIYCFSTSAQVGISKDLGFKPDSRTILHVKQDNEAVRLPKSNTTGILPSSVIGTTGNGTQGSIIYNRETGGIVENDGTQWKVSDPIIVNLKNGKLARFVRSGGTLTSSCGSCILCGFENRQCTPVDVPLTVTGNNAFNDIPGDVELIAASTPQIRFKTTGLYRISFSSRVTSSSPTCLGIAQTIYAKMNLFLQANGTGAFVPINSTVSPYTLNSATDPLQILGILGPKINHSISSTYVGTFNANDIIKFTFFGNQNITVGGCTGGAMNFQLDGTGYQLPEVIIEKLTI</sequence>
<dbReference type="RefSeq" id="WP_121461679.1">
    <property type="nucleotide sequence ID" value="NZ_RBXB01000002.1"/>
</dbReference>
<dbReference type="OrthoDB" id="1233674at2"/>
<dbReference type="Proteomes" id="UP000272428">
    <property type="component" value="Unassembled WGS sequence"/>
</dbReference>
<name>A0A495SDG9_9FLAO</name>
<evidence type="ECO:0000313" key="1">
    <source>
        <dbReference type="EMBL" id="RKS97934.1"/>
    </source>
</evidence>
<reference evidence="1 2" key="1">
    <citation type="submission" date="2018-10" db="EMBL/GenBank/DDBJ databases">
        <title>Genomic Encyclopedia of Archaeal and Bacterial Type Strains, Phase II (KMG-II): from individual species to whole genera.</title>
        <authorList>
            <person name="Goeker M."/>
        </authorList>
    </citation>
    <scope>NUCLEOTIDE SEQUENCE [LARGE SCALE GENOMIC DNA]</scope>
    <source>
        <strain evidence="1 2">DSM 14219</strain>
    </source>
</reference>
<organism evidence="1 2">
    <name type="scientific">Chryseobacterium defluvii</name>
    <dbReference type="NCBI Taxonomy" id="160396"/>
    <lineage>
        <taxon>Bacteria</taxon>
        <taxon>Pseudomonadati</taxon>
        <taxon>Bacteroidota</taxon>
        <taxon>Flavobacteriia</taxon>
        <taxon>Flavobacteriales</taxon>
        <taxon>Weeksellaceae</taxon>
        <taxon>Chryseobacterium group</taxon>
        <taxon>Chryseobacterium</taxon>
    </lineage>
</organism>